<dbReference type="Gene3D" id="3.90.245.10">
    <property type="entry name" value="Ribonucleoside hydrolase-like"/>
    <property type="match status" value="1"/>
</dbReference>
<feature type="signal peptide" evidence="2">
    <location>
        <begin position="1"/>
        <end position="25"/>
    </location>
</feature>
<keyword evidence="2" id="KW-0732">Signal</keyword>
<feature type="chain" id="PRO_5042248092" description="Inosine/uridine-preferring nucleoside hydrolase domain-containing protein" evidence="2">
    <location>
        <begin position="26"/>
        <end position="336"/>
    </location>
</feature>
<comment type="similarity">
    <text evidence="1">Belongs to the IUNH family.</text>
</comment>
<dbReference type="InterPro" id="IPR001910">
    <property type="entry name" value="Inosine/uridine_hydrolase_dom"/>
</dbReference>
<comment type="caution">
    <text evidence="4">The sequence shown here is derived from an EMBL/GenBank/DDBJ whole genome shotgun (WGS) entry which is preliminary data.</text>
</comment>
<dbReference type="EMBL" id="JAIFRP010000001">
    <property type="protein sequence ID" value="KAK2589328.1"/>
    <property type="molecule type" value="Genomic_DNA"/>
</dbReference>
<evidence type="ECO:0000256" key="2">
    <source>
        <dbReference type="SAM" id="SignalP"/>
    </source>
</evidence>
<accession>A0AAD9S1M1</accession>
<evidence type="ECO:0000259" key="3">
    <source>
        <dbReference type="Pfam" id="PF01156"/>
    </source>
</evidence>
<dbReference type="AlphaFoldDB" id="A0AAD9S1M1"/>
<reference evidence="4" key="1">
    <citation type="submission" date="2021-08" db="EMBL/GenBank/DDBJ databases">
        <authorList>
            <person name="Misof B."/>
            <person name="Oliver O."/>
            <person name="Podsiadlowski L."/>
            <person name="Donath A."/>
            <person name="Peters R."/>
            <person name="Mayer C."/>
            <person name="Rust J."/>
            <person name="Gunkel S."/>
            <person name="Lesny P."/>
            <person name="Martin S."/>
            <person name="Oeyen J.P."/>
            <person name="Petersen M."/>
            <person name="Panagiotis P."/>
            <person name="Wilbrandt J."/>
            <person name="Tanja T."/>
        </authorList>
    </citation>
    <scope>NUCLEOTIDE SEQUENCE</scope>
    <source>
        <strain evidence="4">GBR_01_08_01A</strain>
        <tissue evidence="4">Thorax + abdomen</tissue>
    </source>
</reference>
<gene>
    <name evidence="4" type="ORF">KPH14_007876</name>
</gene>
<keyword evidence="5" id="KW-1185">Reference proteome</keyword>
<feature type="domain" description="Inosine/uridine-preferring nucleoside hydrolase" evidence="3">
    <location>
        <begin position="29"/>
        <end position="328"/>
    </location>
</feature>
<evidence type="ECO:0000256" key="1">
    <source>
        <dbReference type="ARBA" id="ARBA00009176"/>
    </source>
</evidence>
<organism evidence="4 5">
    <name type="scientific">Odynerus spinipes</name>
    <dbReference type="NCBI Taxonomy" id="1348599"/>
    <lineage>
        <taxon>Eukaryota</taxon>
        <taxon>Metazoa</taxon>
        <taxon>Ecdysozoa</taxon>
        <taxon>Arthropoda</taxon>
        <taxon>Hexapoda</taxon>
        <taxon>Insecta</taxon>
        <taxon>Pterygota</taxon>
        <taxon>Neoptera</taxon>
        <taxon>Endopterygota</taxon>
        <taxon>Hymenoptera</taxon>
        <taxon>Apocrita</taxon>
        <taxon>Aculeata</taxon>
        <taxon>Vespoidea</taxon>
        <taxon>Vespidae</taxon>
        <taxon>Eumeninae</taxon>
        <taxon>Odynerus</taxon>
    </lineage>
</organism>
<reference evidence="4" key="2">
    <citation type="journal article" date="2023" name="Commun. Biol.">
        <title>Intrasexual cuticular hydrocarbon dimorphism in a wasp sheds light on hydrocarbon biosynthesis genes in Hymenoptera.</title>
        <authorList>
            <person name="Moris V.C."/>
            <person name="Podsiadlowski L."/>
            <person name="Martin S."/>
            <person name="Oeyen J.P."/>
            <person name="Donath A."/>
            <person name="Petersen M."/>
            <person name="Wilbrandt J."/>
            <person name="Misof B."/>
            <person name="Liedtke D."/>
            <person name="Thamm M."/>
            <person name="Scheiner R."/>
            <person name="Schmitt T."/>
            <person name="Niehuis O."/>
        </authorList>
    </citation>
    <scope>NUCLEOTIDE SEQUENCE</scope>
    <source>
        <strain evidence="4">GBR_01_08_01A</strain>
    </source>
</reference>
<dbReference type="Proteomes" id="UP001258017">
    <property type="component" value="Unassembled WGS sequence"/>
</dbReference>
<dbReference type="PANTHER" id="PTHR46190:SF1">
    <property type="entry name" value="SI:CH211-201H21.5"/>
    <property type="match status" value="1"/>
</dbReference>
<name>A0AAD9S1M1_9HYME</name>
<protein>
    <recommendedName>
        <fullName evidence="3">Inosine/uridine-preferring nucleoside hydrolase domain-containing protein</fullName>
    </recommendedName>
</protein>
<dbReference type="PANTHER" id="PTHR46190">
    <property type="entry name" value="SI:CH211-201H21.5-RELATED"/>
    <property type="match status" value="1"/>
</dbReference>
<dbReference type="InterPro" id="IPR052775">
    <property type="entry name" value="IUN_hydrolase"/>
</dbReference>
<dbReference type="GO" id="GO:0016799">
    <property type="term" value="F:hydrolase activity, hydrolyzing N-glycosyl compounds"/>
    <property type="evidence" value="ECO:0007669"/>
    <property type="project" value="InterPro"/>
</dbReference>
<dbReference type="SUPFAM" id="SSF53590">
    <property type="entry name" value="Nucleoside hydrolase"/>
    <property type="match status" value="1"/>
</dbReference>
<evidence type="ECO:0000313" key="4">
    <source>
        <dbReference type="EMBL" id="KAK2589328.1"/>
    </source>
</evidence>
<proteinExistence type="inferred from homology"/>
<dbReference type="InterPro" id="IPR036452">
    <property type="entry name" value="Ribo_hydro-like"/>
</dbReference>
<evidence type="ECO:0000313" key="5">
    <source>
        <dbReference type="Proteomes" id="UP001258017"/>
    </source>
</evidence>
<sequence length="336" mass="37015">MTTCCIAFIIILLHALSSNTRYAVAHEKVIIDTDAGADDALGILLALAHEKSTTNEDFKILAITCVYGNTYLNNVEQNVLKTLTIAGRSDVPVYSGNHKPLVYNFTASDYFGKDGLGDFEFDKQIIGTINRTKHASLAIIDLVKQYPGEVTIICLGPVTNIATAIILEPNFLKYVKNIFIMGGSVNGIGNQKPSVEYNFSMDPESNFIVLNSTTQTPSTLLPWETCSTGAISLEWRNNVFGKLNSSTVTFLNKAESISLNKESAWHPADVITVATMIWPDIILQSTVKNVYPVVDGIARGSVLVDYTESTGRTKNAKIVQEYNVEKFQDILLHYFQ</sequence>
<dbReference type="Pfam" id="PF01156">
    <property type="entry name" value="IU_nuc_hydro"/>
    <property type="match status" value="1"/>
</dbReference>